<evidence type="ECO:0000313" key="3">
    <source>
        <dbReference type="Proteomes" id="UP000887226"/>
    </source>
</evidence>
<feature type="compositionally biased region" description="Basic and acidic residues" evidence="1">
    <location>
        <begin position="190"/>
        <end position="200"/>
    </location>
</feature>
<feature type="region of interest" description="Disordered" evidence="1">
    <location>
        <begin position="85"/>
        <end position="107"/>
    </location>
</feature>
<reference evidence="2" key="1">
    <citation type="journal article" date="2021" name="IMA Fungus">
        <title>Genomic characterization of three marine fungi, including Emericellopsis atlantica sp. nov. with signatures of a generalist lifestyle and marine biomass degradation.</title>
        <authorList>
            <person name="Hagestad O.C."/>
            <person name="Hou L."/>
            <person name="Andersen J.H."/>
            <person name="Hansen E.H."/>
            <person name="Altermark B."/>
            <person name="Li C."/>
            <person name="Kuhnert E."/>
            <person name="Cox R.J."/>
            <person name="Crous P.W."/>
            <person name="Spatafora J.W."/>
            <person name="Lail K."/>
            <person name="Amirebrahimi M."/>
            <person name="Lipzen A."/>
            <person name="Pangilinan J."/>
            <person name="Andreopoulos W."/>
            <person name="Hayes R.D."/>
            <person name="Ng V."/>
            <person name="Grigoriev I.V."/>
            <person name="Jackson S.A."/>
            <person name="Sutton T.D.S."/>
            <person name="Dobson A.D.W."/>
            <person name="Rama T."/>
        </authorList>
    </citation>
    <scope>NUCLEOTIDE SEQUENCE</scope>
    <source>
        <strain evidence="2">TRa3180A</strain>
    </source>
</reference>
<name>A0A9P7YVK1_9HELO</name>
<feature type="compositionally biased region" description="Polar residues" evidence="1">
    <location>
        <begin position="251"/>
        <end position="262"/>
    </location>
</feature>
<protein>
    <recommendedName>
        <fullName evidence="4">Zn(2)-C6 fungal-type domain-containing protein</fullName>
    </recommendedName>
</protein>
<dbReference type="Proteomes" id="UP000887226">
    <property type="component" value="Unassembled WGS sequence"/>
</dbReference>
<feature type="compositionally biased region" description="Polar residues" evidence="1">
    <location>
        <begin position="92"/>
        <end position="107"/>
    </location>
</feature>
<proteinExistence type="predicted"/>
<dbReference type="EMBL" id="MU254412">
    <property type="protein sequence ID" value="KAG9240546.1"/>
    <property type="molecule type" value="Genomic_DNA"/>
</dbReference>
<sequence>MSSSHNPDDVERYNEYKAEHYQYHNGQLEYSYQSPPAAVASCSYAYVETFDSSGIDLHNALPVNSTEPCDYAGCSCNTPGGRYEPAYAPDPSSGNTTWSYNQSLPQQHTGYNQTADWEAYSTAPGDDIPYSEKQGQGSSAQSSYATEPSTDKPAPRTSTVRTPRQRGGPPPELTSVFDANPRSSQRKLRRTYDEEEKKKVERVRSIGACIPCGRNKRACETTRPCKRCVDRASGDQERARIECKPPPPESHASSGSDGSNAALSARGIN</sequence>
<gene>
    <name evidence="2" type="ORF">BJ878DRAFT_282306</name>
</gene>
<keyword evidence="3" id="KW-1185">Reference proteome</keyword>
<evidence type="ECO:0000313" key="2">
    <source>
        <dbReference type="EMBL" id="KAG9240546.1"/>
    </source>
</evidence>
<comment type="caution">
    <text evidence="2">The sequence shown here is derived from an EMBL/GenBank/DDBJ whole genome shotgun (WGS) entry which is preliminary data.</text>
</comment>
<feature type="compositionally biased region" description="Basic and acidic residues" evidence="1">
    <location>
        <begin position="231"/>
        <end position="243"/>
    </location>
</feature>
<evidence type="ECO:0008006" key="4">
    <source>
        <dbReference type="Google" id="ProtNLM"/>
    </source>
</evidence>
<evidence type="ECO:0000256" key="1">
    <source>
        <dbReference type="SAM" id="MobiDB-lite"/>
    </source>
</evidence>
<feature type="region of interest" description="Disordered" evidence="1">
    <location>
        <begin position="231"/>
        <end position="269"/>
    </location>
</feature>
<organism evidence="2 3">
    <name type="scientific">Calycina marina</name>
    <dbReference type="NCBI Taxonomy" id="1763456"/>
    <lineage>
        <taxon>Eukaryota</taxon>
        <taxon>Fungi</taxon>
        <taxon>Dikarya</taxon>
        <taxon>Ascomycota</taxon>
        <taxon>Pezizomycotina</taxon>
        <taxon>Leotiomycetes</taxon>
        <taxon>Helotiales</taxon>
        <taxon>Pezizellaceae</taxon>
        <taxon>Calycina</taxon>
    </lineage>
</organism>
<feature type="compositionally biased region" description="Low complexity" evidence="1">
    <location>
        <begin position="134"/>
        <end position="143"/>
    </location>
</feature>
<accession>A0A9P7YVK1</accession>
<feature type="region of interest" description="Disordered" evidence="1">
    <location>
        <begin position="120"/>
        <end position="200"/>
    </location>
</feature>
<dbReference type="AlphaFoldDB" id="A0A9P7YVK1"/>